<dbReference type="AlphaFoldDB" id="A0A915KQ50"/>
<name>A0A915KQ50_ROMCU</name>
<dbReference type="Proteomes" id="UP000887565">
    <property type="component" value="Unplaced"/>
</dbReference>
<accession>A0A915KQ50</accession>
<sequence>MKLLRGEGGGNKCEEKGKMSIKFHRLNIQDKHMLNMEQHHHLLASGRDTKRFVSTKWNLKNPVKKK</sequence>
<proteinExistence type="predicted"/>
<organism evidence="1 2">
    <name type="scientific">Romanomermis culicivorax</name>
    <name type="common">Nematode worm</name>
    <dbReference type="NCBI Taxonomy" id="13658"/>
    <lineage>
        <taxon>Eukaryota</taxon>
        <taxon>Metazoa</taxon>
        <taxon>Ecdysozoa</taxon>
        <taxon>Nematoda</taxon>
        <taxon>Enoplea</taxon>
        <taxon>Dorylaimia</taxon>
        <taxon>Mermithida</taxon>
        <taxon>Mermithoidea</taxon>
        <taxon>Mermithidae</taxon>
        <taxon>Romanomermis</taxon>
    </lineage>
</organism>
<keyword evidence="1" id="KW-1185">Reference proteome</keyword>
<reference evidence="2" key="1">
    <citation type="submission" date="2022-11" db="UniProtKB">
        <authorList>
            <consortium name="WormBaseParasite"/>
        </authorList>
    </citation>
    <scope>IDENTIFICATION</scope>
</reference>
<protein>
    <submittedName>
        <fullName evidence="2">Uncharacterized protein</fullName>
    </submittedName>
</protein>
<evidence type="ECO:0000313" key="1">
    <source>
        <dbReference type="Proteomes" id="UP000887565"/>
    </source>
</evidence>
<dbReference type="WBParaSite" id="nRc.2.0.1.t39848-RA">
    <property type="protein sequence ID" value="nRc.2.0.1.t39848-RA"/>
    <property type="gene ID" value="nRc.2.0.1.g39848"/>
</dbReference>
<evidence type="ECO:0000313" key="2">
    <source>
        <dbReference type="WBParaSite" id="nRc.2.0.1.t39848-RA"/>
    </source>
</evidence>